<evidence type="ECO:0000256" key="14">
    <source>
        <dbReference type="PROSITE-ProRule" id="PRU01023"/>
    </source>
</evidence>
<dbReference type="GO" id="GO:0005829">
    <property type="term" value="C:cytosol"/>
    <property type="evidence" value="ECO:0007669"/>
    <property type="project" value="TreeGrafter"/>
</dbReference>
<reference evidence="16 17" key="1">
    <citation type="submission" date="2016-08" db="EMBL/GenBank/DDBJ databases">
        <authorList>
            <person name="Seilhamer J.J."/>
        </authorList>
    </citation>
    <scope>NUCLEOTIDE SEQUENCE [LARGE SCALE GENOMIC DNA]</scope>
    <source>
        <strain evidence="16 17">KCTC 42603</strain>
    </source>
</reference>
<dbReference type="Pfam" id="PF22458">
    <property type="entry name" value="RsmF-B_ferredox"/>
    <property type="match status" value="1"/>
</dbReference>
<comment type="catalytic activity">
    <reaction evidence="13">
        <text>cytidine(967) in 16S rRNA + S-adenosyl-L-methionine = 5-methylcytidine(967) in 16S rRNA + S-adenosyl-L-homocysteine + H(+)</text>
        <dbReference type="Rhea" id="RHEA:42748"/>
        <dbReference type="Rhea" id="RHEA-COMP:10219"/>
        <dbReference type="Rhea" id="RHEA-COMP:10220"/>
        <dbReference type="ChEBI" id="CHEBI:15378"/>
        <dbReference type="ChEBI" id="CHEBI:57856"/>
        <dbReference type="ChEBI" id="CHEBI:59789"/>
        <dbReference type="ChEBI" id="CHEBI:74483"/>
        <dbReference type="ChEBI" id="CHEBI:82748"/>
        <dbReference type="EC" id="2.1.1.176"/>
    </reaction>
</comment>
<dbReference type="Gene3D" id="1.10.940.10">
    <property type="entry name" value="NusB-like"/>
    <property type="match status" value="1"/>
</dbReference>
<dbReference type="Gene3D" id="1.10.287.730">
    <property type="entry name" value="Helix hairpin bin"/>
    <property type="match status" value="1"/>
</dbReference>
<evidence type="ECO:0000256" key="8">
    <source>
        <dbReference type="ARBA" id="ARBA00022679"/>
    </source>
</evidence>
<evidence type="ECO:0000256" key="2">
    <source>
        <dbReference type="ARBA" id="ARBA00004496"/>
    </source>
</evidence>
<dbReference type="RefSeq" id="WP_070124306.1">
    <property type="nucleotide sequence ID" value="NZ_MDHN01000013.1"/>
</dbReference>
<accession>A0A1E7ZD92</accession>
<dbReference type="NCBIfam" id="NF011494">
    <property type="entry name" value="PRK14902.1"/>
    <property type="match status" value="1"/>
</dbReference>
<proteinExistence type="inferred from homology"/>
<feature type="domain" description="SAM-dependent MTase RsmB/NOP-type" evidence="15">
    <location>
        <begin position="167"/>
        <end position="436"/>
    </location>
</feature>
<dbReference type="NCBIfam" id="NF008149">
    <property type="entry name" value="PRK10901.1"/>
    <property type="match status" value="1"/>
</dbReference>
<keyword evidence="10 14" id="KW-0694">RNA-binding</keyword>
<evidence type="ECO:0000313" key="17">
    <source>
        <dbReference type="Proteomes" id="UP000175691"/>
    </source>
</evidence>
<evidence type="ECO:0000256" key="12">
    <source>
        <dbReference type="ARBA" id="ARBA00031088"/>
    </source>
</evidence>
<keyword evidence="17" id="KW-1185">Reference proteome</keyword>
<dbReference type="GO" id="GO:0003723">
    <property type="term" value="F:RNA binding"/>
    <property type="evidence" value="ECO:0007669"/>
    <property type="project" value="UniProtKB-UniRule"/>
</dbReference>
<keyword evidence="9 14" id="KW-0949">S-adenosyl-L-methionine</keyword>
<feature type="binding site" evidence="14">
    <location>
        <position position="326"/>
    </location>
    <ligand>
        <name>S-adenosyl-L-methionine</name>
        <dbReference type="ChEBI" id="CHEBI:59789"/>
    </ligand>
</feature>
<gene>
    <name evidence="16" type="ORF">BFC18_07035</name>
</gene>
<dbReference type="Gene3D" id="3.30.70.1170">
    <property type="entry name" value="Sun protein, domain 3"/>
    <property type="match status" value="1"/>
</dbReference>
<feature type="binding site" evidence="14">
    <location>
        <position position="281"/>
    </location>
    <ligand>
        <name>S-adenosyl-L-methionine</name>
        <dbReference type="ChEBI" id="CHEBI:59789"/>
    </ligand>
</feature>
<dbReference type="InterPro" id="IPR029063">
    <property type="entry name" value="SAM-dependent_MTases_sf"/>
</dbReference>
<dbReference type="InterPro" id="IPR001678">
    <property type="entry name" value="MeTrfase_RsmB-F_NOP2_dom"/>
</dbReference>
<evidence type="ECO:0000256" key="3">
    <source>
        <dbReference type="ARBA" id="ARBA00007494"/>
    </source>
</evidence>
<evidence type="ECO:0000256" key="5">
    <source>
        <dbReference type="ARBA" id="ARBA00022490"/>
    </source>
</evidence>
<evidence type="ECO:0000259" key="15">
    <source>
        <dbReference type="PROSITE" id="PS51686"/>
    </source>
</evidence>
<dbReference type="InterPro" id="IPR006027">
    <property type="entry name" value="NusB_RsmB_TIM44"/>
</dbReference>
<organism evidence="16 17">
    <name type="scientific">Alteromonas confluentis</name>
    <dbReference type="NCBI Taxonomy" id="1656094"/>
    <lineage>
        <taxon>Bacteria</taxon>
        <taxon>Pseudomonadati</taxon>
        <taxon>Pseudomonadota</taxon>
        <taxon>Gammaproteobacteria</taxon>
        <taxon>Alteromonadales</taxon>
        <taxon>Alteromonadaceae</taxon>
        <taxon>Alteromonas/Salinimonas group</taxon>
        <taxon>Alteromonas</taxon>
    </lineage>
</organism>
<evidence type="ECO:0000256" key="11">
    <source>
        <dbReference type="ARBA" id="ARBA00030399"/>
    </source>
</evidence>
<dbReference type="EMBL" id="MDHN01000013">
    <property type="protein sequence ID" value="OFC71486.1"/>
    <property type="molecule type" value="Genomic_DNA"/>
</dbReference>
<dbReference type="CDD" id="cd02440">
    <property type="entry name" value="AdoMet_MTases"/>
    <property type="match status" value="1"/>
</dbReference>
<dbReference type="PANTHER" id="PTHR22807">
    <property type="entry name" value="NOP2 YEAST -RELATED NOL1/NOP2/FMU SUN DOMAIN-CONTAINING"/>
    <property type="match status" value="1"/>
</dbReference>
<dbReference type="InterPro" id="IPR049560">
    <property type="entry name" value="MeTrfase_RsmB-F_NOP2_cat"/>
</dbReference>
<comment type="subcellular location">
    <subcellularLocation>
        <location evidence="2">Cytoplasm</location>
    </subcellularLocation>
</comment>
<evidence type="ECO:0000256" key="6">
    <source>
        <dbReference type="ARBA" id="ARBA00022552"/>
    </source>
</evidence>
<keyword evidence="6" id="KW-0698">rRNA processing</keyword>
<dbReference type="PROSITE" id="PS51686">
    <property type="entry name" value="SAM_MT_RSMB_NOP"/>
    <property type="match status" value="1"/>
</dbReference>
<comment type="similarity">
    <text evidence="3 14">Belongs to the class I-like SAM-binding methyltransferase superfamily. RsmB/NOP family.</text>
</comment>
<dbReference type="SUPFAM" id="SSF48013">
    <property type="entry name" value="NusB-like"/>
    <property type="match status" value="1"/>
</dbReference>
<sequence length="438" mass="49148">MTIPLPRQKNLRADTAWVIYQILENGKSSRECLAKVQRRYQGKDNAWIQEMSLGVMRQLPLLQTWLRQLLDKPLKGNKKVLEHLILLGLYQIAFSRVSSHAAVSETVNAASYLGGMQLKGLVNAILRNFERQALATQPVEDPIIASGLPKWFYKRVVAAYPDHYESVVEQTNAQAPIWLRVNTCQVSRETFCEALTQQDIAFSLSEQHPQAVILVKRQDITALPGYEKGWFAVQDGAAQLAAQYLAPQPNDRVLDCCAAPGGKTGHIFEIQPAIGSCLAIDSDAIRLERVKENMTRLQHKPEIKIGDALRPDQWWDGQLFDRILLDAPCSATGVIRRHPDIRWLRKSTDIAALGALQSEIMDVMWSLLKPGGTLLYATCSILPEENHQQVAAFLARTEDAELSSLTETDTTEKPGRQILPGEQQMDGFYYARLIKSSH</sequence>
<dbReference type="GO" id="GO:0006355">
    <property type="term" value="P:regulation of DNA-templated transcription"/>
    <property type="evidence" value="ECO:0007669"/>
    <property type="project" value="InterPro"/>
</dbReference>
<dbReference type="Pfam" id="PF01029">
    <property type="entry name" value="NusB"/>
    <property type="match status" value="1"/>
</dbReference>
<keyword evidence="5" id="KW-0963">Cytoplasm</keyword>
<feature type="binding site" evidence="14">
    <location>
        <begin position="257"/>
        <end position="263"/>
    </location>
    <ligand>
        <name>S-adenosyl-L-methionine</name>
        <dbReference type="ChEBI" id="CHEBI:59789"/>
    </ligand>
</feature>
<dbReference type="Gene3D" id="3.40.50.150">
    <property type="entry name" value="Vaccinia Virus protein VP39"/>
    <property type="match status" value="1"/>
</dbReference>
<dbReference type="GO" id="GO:0009383">
    <property type="term" value="F:rRNA (cytosine-C5-)-methyltransferase activity"/>
    <property type="evidence" value="ECO:0007669"/>
    <property type="project" value="TreeGrafter"/>
</dbReference>
<dbReference type="InterPro" id="IPR004573">
    <property type="entry name" value="rRNA_ssu_MeTfrase_B"/>
</dbReference>
<name>A0A1E7ZD92_9ALTE</name>
<evidence type="ECO:0000256" key="7">
    <source>
        <dbReference type="ARBA" id="ARBA00022603"/>
    </source>
</evidence>
<dbReference type="PRINTS" id="PR02008">
    <property type="entry name" value="RCMTFAMILY"/>
</dbReference>
<evidence type="ECO:0000256" key="9">
    <source>
        <dbReference type="ARBA" id="ARBA00022691"/>
    </source>
</evidence>
<dbReference type="AlphaFoldDB" id="A0A1E7ZD92"/>
<feature type="binding site" evidence="14">
    <location>
        <position position="307"/>
    </location>
    <ligand>
        <name>S-adenosyl-L-methionine</name>
        <dbReference type="ChEBI" id="CHEBI:59789"/>
    </ligand>
</feature>
<keyword evidence="7 14" id="KW-0489">Methyltransferase</keyword>
<dbReference type="PANTHER" id="PTHR22807:SF61">
    <property type="entry name" value="NOL1_NOP2_SUN FAMILY PROTEIN _ ANTITERMINATION NUSB DOMAIN-CONTAINING PROTEIN"/>
    <property type="match status" value="1"/>
</dbReference>
<evidence type="ECO:0000256" key="13">
    <source>
        <dbReference type="ARBA" id="ARBA00047283"/>
    </source>
</evidence>
<dbReference type="InterPro" id="IPR035926">
    <property type="entry name" value="NusB-like_sf"/>
</dbReference>
<dbReference type="InterPro" id="IPR023267">
    <property type="entry name" value="RCMT"/>
</dbReference>
<dbReference type="FunFam" id="3.40.50.150:FF:000022">
    <property type="entry name" value="Ribosomal RNA small subunit methyltransferase B"/>
    <property type="match status" value="1"/>
</dbReference>
<feature type="active site" description="Nucleophile" evidence="14">
    <location>
        <position position="379"/>
    </location>
</feature>
<dbReference type="OrthoDB" id="9810297at2"/>
<dbReference type="InterPro" id="IPR018314">
    <property type="entry name" value="RsmB/NOL1/NOP2-like_CS"/>
</dbReference>
<keyword evidence="8 14" id="KW-0808">Transferase</keyword>
<dbReference type="GO" id="GO:0070475">
    <property type="term" value="P:rRNA base methylation"/>
    <property type="evidence" value="ECO:0007669"/>
    <property type="project" value="TreeGrafter"/>
</dbReference>
<dbReference type="InterPro" id="IPR054728">
    <property type="entry name" value="RsmB-like_ferredoxin"/>
</dbReference>
<evidence type="ECO:0000313" key="16">
    <source>
        <dbReference type="EMBL" id="OFC71486.1"/>
    </source>
</evidence>
<protein>
    <recommendedName>
        <fullName evidence="4">16S rRNA (cytosine(967)-C(5))-methyltransferase</fullName>
        <ecNumber evidence="4">2.1.1.176</ecNumber>
    </recommendedName>
    <alternativeName>
        <fullName evidence="11">16S rRNA m5C967 methyltransferase</fullName>
    </alternativeName>
    <alternativeName>
        <fullName evidence="12">rRNA (cytosine-C(5)-)-methyltransferase RsmB</fullName>
    </alternativeName>
</protein>
<evidence type="ECO:0000256" key="1">
    <source>
        <dbReference type="ARBA" id="ARBA00002724"/>
    </source>
</evidence>
<comment type="function">
    <text evidence="1">Specifically methylates the cytosine at position 967 (m5C967) of 16S rRNA.</text>
</comment>
<dbReference type="STRING" id="1656094.BFC18_07035"/>
<dbReference type="Proteomes" id="UP000175691">
    <property type="component" value="Unassembled WGS sequence"/>
</dbReference>
<dbReference type="EC" id="2.1.1.176" evidence="4"/>
<dbReference type="SUPFAM" id="SSF53335">
    <property type="entry name" value="S-adenosyl-L-methionine-dependent methyltransferases"/>
    <property type="match status" value="1"/>
</dbReference>
<dbReference type="PROSITE" id="PS01153">
    <property type="entry name" value="NOL1_NOP2_SUN"/>
    <property type="match status" value="1"/>
</dbReference>
<evidence type="ECO:0000256" key="10">
    <source>
        <dbReference type="ARBA" id="ARBA00022884"/>
    </source>
</evidence>
<comment type="caution">
    <text evidence="16">The sequence shown here is derived from an EMBL/GenBank/DDBJ whole genome shotgun (WGS) entry which is preliminary data.</text>
</comment>
<evidence type="ECO:0000256" key="4">
    <source>
        <dbReference type="ARBA" id="ARBA00012140"/>
    </source>
</evidence>
<dbReference type="NCBIfam" id="TIGR00563">
    <property type="entry name" value="rsmB"/>
    <property type="match status" value="1"/>
</dbReference>
<dbReference type="Pfam" id="PF01189">
    <property type="entry name" value="Methyltr_RsmB-F"/>
    <property type="match status" value="1"/>
</dbReference>